<name>A0ABS7T450_9GAMM</name>
<dbReference type="PANTHER" id="PTHR43877:SF2">
    <property type="entry name" value="AMINOALKYLPHOSPHONATE N-ACETYLTRANSFERASE-RELATED"/>
    <property type="match status" value="1"/>
</dbReference>
<proteinExistence type="predicted"/>
<dbReference type="Proteomes" id="UP001430954">
    <property type="component" value="Unassembled WGS sequence"/>
</dbReference>
<dbReference type="PROSITE" id="PS51186">
    <property type="entry name" value="GNAT"/>
    <property type="match status" value="1"/>
</dbReference>
<evidence type="ECO:0000313" key="5">
    <source>
        <dbReference type="Proteomes" id="UP001430954"/>
    </source>
</evidence>
<dbReference type="InterPro" id="IPR000182">
    <property type="entry name" value="GNAT_dom"/>
</dbReference>
<evidence type="ECO:0000259" key="3">
    <source>
        <dbReference type="PROSITE" id="PS51186"/>
    </source>
</evidence>
<dbReference type="Gene3D" id="3.40.630.30">
    <property type="match status" value="1"/>
</dbReference>
<dbReference type="RefSeq" id="WP_223674806.1">
    <property type="nucleotide sequence ID" value="NZ_JAINZW010000001.1"/>
</dbReference>
<gene>
    <name evidence="4" type="ORF">K6753_03650</name>
</gene>
<dbReference type="EMBL" id="JAINZW010000001">
    <property type="protein sequence ID" value="MBZ4038633.1"/>
    <property type="molecule type" value="Genomic_DNA"/>
</dbReference>
<dbReference type="SUPFAM" id="SSF55729">
    <property type="entry name" value="Acyl-CoA N-acyltransferases (Nat)"/>
    <property type="match status" value="1"/>
</dbReference>
<comment type="caution">
    <text evidence="4">The sequence shown here is derived from an EMBL/GenBank/DDBJ whole genome shotgun (WGS) entry which is preliminary data.</text>
</comment>
<accession>A0ABS7T450</accession>
<keyword evidence="5" id="KW-1185">Reference proteome</keyword>
<dbReference type="InterPro" id="IPR016181">
    <property type="entry name" value="Acyl_CoA_acyltransferase"/>
</dbReference>
<keyword evidence="2" id="KW-0012">Acyltransferase</keyword>
<dbReference type="InterPro" id="IPR050832">
    <property type="entry name" value="Bact_Acetyltransf"/>
</dbReference>
<reference evidence="4 5" key="1">
    <citation type="submission" date="2021-09" db="EMBL/GenBank/DDBJ databases">
        <title>Lysobacter sp. 13A isolated from the river sediment.</title>
        <authorList>
            <person name="Liu H."/>
            <person name="Li S."/>
            <person name="Mao S."/>
        </authorList>
    </citation>
    <scope>NUCLEOTIDE SEQUENCE [LARGE SCALE GENOMIC DNA]</scope>
    <source>
        <strain evidence="4 5">13A</strain>
    </source>
</reference>
<organism evidence="4 5">
    <name type="scientific">Novilysobacter selenitireducens</name>
    <dbReference type="NCBI Taxonomy" id="2872639"/>
    <lineage>
        <taxon>Bacteria</taxon>
        <taxon>Pseudomonadati</taxon>
        <taxon>Pseudomonadota</taxon>
        <taxon>Gammaproteobacteria</taxon>
        <taxon>Lysobacterales</taxon>
        <taxon>Lysobacteraceae</taxon>
        <taxon>Novilysobacter</taxon>
    </lineage>
</organism>
<keyword evidence="1" id="KW-0808">Transferase</keyword>
<sequence length="151" mass="16867">METTIRRAGTADLDTLAPLFDRYRAFYTGQDAPEQSREFIADRLAKADSVVLLAADAESALGFVQLYPMFSSVSAARVWVLNDLFVEAHARRRGVARALLEAAEAFARDDGALRLELETDPDNRAAQTLYRATGWTPFDGTRRFRRALRPA</sequence>
<feature type="domain" description="N-acetyltransferase" evidence="3">
    <location>
        <begin position="3"/>
        <end position="151"/>
    </location>
</feature>
<protein>
    <submittedName>
        <fullName evidence="4">GNAT family N-acetyltransferase</fullName>
    </submittedName>
</protein>
<evidence type="ECO:0000256" key="2">
    <source>
        <dbReference type="ARBA" id="ARBA00023315"/>
    </source>
</evidence>
<evidence type="ECO:0000313" key="4">
    <source>
        <dbReference type="EMBL" id="MBZ4038633.1"/>
    </source>
</evidence>
<dbReference type="Pfam" id="PF00583">
    <property type="entry name" value="Acetyltransf_1"/>
    <property type="match status" value="1"/>
</dbReference>
<dbReference type="PANTHER" id="PTHR43877">
    <property type="entry name" value="AMINOALKYLPHOSPHONATE N-ACETYLTRANSFERASE-RELATED-RELATED"/>
    <property type="match status" value="1"/>
</dbReference>
<evidence type="ECO:0000256" key="1">
    <source>
        <dbReference type="ARBA" id="ARBA00022679"/>
    </source>
</evidence>